<evidence type="ECO:0000313" key="2">
    <source>
        <dbReference type="Proteomes" id="UP000886998"/>
    </source>
</evidence>
<name>A0A8X7BYB9_9ARAC</name>
<dbReference type="EMBL" id="BMAV01005319">
    <property type="protein sequence ID" value="GFY46324.1"/>
    <property type="molecule type" value="Genomic_DNA"/>
</dbReference>
<comment type="caution">
    <text evidence="1">The sequence shown here is derived from an EMBL/GenBank/DDBJ whole genome shotgun (WGS) entry which is preliminary data.</text>
</comment>
<keyword evidence="2" id="KW-1185">Reference proteome</keyword>
<accession>A0A8X7BYB9</accession>
<organism evidence="1 2">
    <name type="scientific">Trichonephila inaurata madagascariensis</name>
    <dbReference type="NCBI Taxonomy" id="2747483"/>
    <lineage>
        <taxon>Eukaryota</taxon>
        <taxon>Metazoa</taxon>
        <taxon>Ecdysozoa</taxon>
        <taxon>Arthropoda</taxon>
        <taxon>Chelicerata</taxon>
        <taxon>Arachnida</taxon>
        <taxon>Araneae</taxon>
        <taxon>Araneomorphae</taxon>
        <taxon>Entelegynae</taxon>
        <taxon>Araneoidea</taxon>
        <taxon>Nephilidae</taxon>
        <taxon>Trichonephila</taxon>
        <taxon>Trichonephila inaurata</taxon>
    </lineage>
</organism>
<protein>
    <submittedName>
        <fullName evidence="1">Uncharacterized protein</fullName>
    </submittedName>
</protein>
<dbReference type="AlphaFoldDB" id="A0A8X7BYB9"/>
<reference evidence="1" key="1">
    <citation type="submission" date="2020-08" db="EMBL/GenBank/DDBJ databases">
        <title>Multicomponent nature underlies the extraordinary mechanical properties of spider dragline silk.</title>
        <authorList>
            <person name="Kono N."/>
            <person name="Nakamura H."/>
            <person name="Mori M."/>
            <person name="Yoshida Y."/>
            <person name="Ohtoshi R."/>
            <person name="Malay A.D."/>
            <person name="Moran D.A.P."/>
            <person name="Tomita M."/>
            <person name="Numata K."/>
            <person name="Arakawa K."/>
        </authorList>
    </citation>
    <scope>NUCLEOTIDE SEQUENCE</scope>
</reference>
<proteinExistence type="predicted"/>
<gene>
    <name evidence="1" type="primary">NCL1_22086</name>
    <name evidence="1" type="ORF">TNIN_316961</name>
</gene>
<sequence length="200" mass="22553">MLFGKRRCRCSLFFASPDNTACLTGTCVRLMSWLLTNQRPGELSNLSSSLVHNCFLTWFLSSCTDTPVRLPKWNSSSEPLTSGTDAPEWLPQWNSSSEHLTLGTDVPGRLSQSNSSREHLTVGRKGLNVPRVPSTRSKLISWFKERRRSGSTHKWGSHLPRMVVTLHLVNDSIFSPGNWPGIGQEISYKLTFQLLHRLSK</sequence>
<dbReference type="Proteomes" id="UP000886998">
    <property type="component" value="Unassembled WGS sequence"/>
</dbReference>
<evidence type="ECO:0000313" key="1">
    <source>
        <dbReference type="EMBL" id="GFY46324.1"/>
    </source>
</evidence>